<protein>
    <submittedName>
        <fullName evidence="1">Uncharacterized protein</fullName>
    </submittedName>
</protein>
<proteinExistence type="predicted"/>
<gene>
    <name evidence="1" type="ORF">LBBP_03053</name>
</gene>
<evidence type="ECO:0000313" key="2">
    <source>
        <dbReference type="Proteomes" id="UP000058857"/>
    </source>
</evidence>
<reference evidence="1 2" key="1">
    <citation type="journal article" date="2015" name="PLoS Negl. Trop. Dis.">
        <title>Distribution of Plasmids in Distinct Leptospira Pathogenic Species.</title>
        <authorList>
            <person name="Wang Y."/>
            <person name="Zhuang X."/>
            <person name="Zhong Y."/>
            <person name="Zhang C."/>
            <person name="Zhang Y."/>
            <person name="Zeng L."/>
            <person name="Zhu Y."/>
            <person name="He P."/>
            <person name="Dong K."/>
            <person name="Pal U."/>
            <person name="Guo X."/>
            <person name="Qin J."/>
        </authorList>
    </citation>
    <scope>NUCLEOTIDE SEQUENCE [LARGE SCALE GENOMIC DNA]</scope>
    <source>
        <strain evidence="1 2">56604</strain>
    </source>
</reference>
<dbReference type="Proteomes" id="UP000058857">
    <property type="component" value="Chromosome 1"/>
</dbReference>
<dbReference type="EMBL" id="CP012029">
    <property type="protein sequence ID" value="ALO27262.1"/>
    <property type="molecule type" value="Genomic_DNA"/>
</dbReference>
<accession>A0A0S2IUD4</accession>
<sequence>MRALSALLGRGDVGTWSLDAMSLATFLCLFPDVRSGLVELGFY</sequence>
<dbReference type="AlphaFoldDB" id="A0A0S2IUD4"/>
<evidence type="ECO:0000313" key="1">
    <source>
        <dbReference type="EMBL" id="ALO27262.1"/>
    </source>
</evidence>
<name>A0A0S2IUD4_LEPBO</name>
<dbReference type="PATRIC" id="fig|280505.15.peg.2982"/>
<organism evidence="1">
    <name type="scientific">Leptospira borgpetersenii serovar Ballum</name>
    <dbReference type="NCBI Taxonomy" id="280505"/>
    <lineage>
        <taxon>Bacteria</taxon>
        <taxon>Pseudomonadati</taxon>
        <taxon>Spirochaetota</taxon>
        <taxon>Spirochaetia</taxon>
        <taxon>Leptospirales</taxon>
        <taxon>Leptospiraceae</taxon>
        <taxon>Leptospira</taxon>
    </lineage>
</organism>